<dbReference type="Gene3D" id="1.20.1530.20">
    <property type="match status" value="1"/>
</dbReference>
<evidence type="ECO:0000256" key="4">
    <source>
        <dbReference type="ARBA" id="ARBA00022449"/>
    </source>
</evidence>
<dbReference type="PATRIC" id="fig|1265313.6.peg.2558"/>
<feature type="transmembrane region" description="Helical" evidence="9">
    <location>
        <begin position="45"/>
        <end position="63"/>
    </location>
</feature>
<dbReference type="RefSeq" id="WP_052094845.1">
    <property type="nucleotide sequence ID" value="NZ_KN234787.1"/>
</dbReference>
<reference evidence="12 13" key="1">
    <citation type="journal article" date="2014" name="Genome Announc.">
        <title>Genome Sequence of Gammaproteobacterial Pseudohaliea rubra Type Strain DSM 19751, Isolated from Coastal Seawater of the Mediterranean Sea.</title>
        <authorList>
            <person name="Spring S."/>
            <person name="Fiebig A."/>
            <person name="Riedel T."/>
            <person name="Goker M."/>
            <person name="Klenk H.P."/>
        </authorList>
    </citation>
    <scope>NUCLEOTIDE SEQUENCE [LARGE SCALE GENOMIC DNA]</scope>
    <source>
        <strain evidence="12 13">DSM 19751</strain>
    </source>
</reference>
<name>A0A095VNW7_9GAMM</name>
<comment type="caution">
    <text evidence="12">The sequence shown here is derived from an EMBL/GenBank/DDBJ whole genome shotgun (WGS) entry which is preliminary data.</text>
</comment>
<feature type="transmembrane region" description="Helical" evidence="9">
    <location>
        <begin position="244"/>
        <end position="263"/>
    </location>
</feature>
<evidence type="ECO:0000313" key="13">
    <source>
        <dbReference type="Proteomes" id="UP000029640"/>
    </source>
</evidence>
<feature type="transmembrane region" description="Helical" evidence="9">
    <location>
        <begin position="75"/>
        <end position="97"/>
    </location>
</feature>
<organism evidence="12 13">
    <name type="scientific">Pseudohaliea rubra DSM 19751</name>
    <dbReference type="NCBI Taxonomy" id="1265313"/>
    <lineage>
        <taxon>Bacteria</taxon>
        <taxon>Pseudomonadati</taxon>
        <taxon>Pseudomonadota</taxon>
        <taxon>Gammaproteobacteria</taxon>
        <taxon>Cellvibrionales</taxon>
        <taxon>Halieaceae</taxon>
        <taxon>Pseudohaliea</taxon>
    </lineage>
</organism>
<dbReference type="SUPFAM" id="SSF51735">
    <property type="entry name" value="NAD(P)-binding Rossmann-fold domains"/>
    <property type="match status" value="1"/>
</dbReference>
<dbReference type="AlphaFoldDB" id="A0A095VNW7"/>
<evidence type="ECO:0000259" key="11">
    <source>
        <dbReference type="Pfam" id="PF02254"/>
    </source>
</evidence>
<dbReference type="PANTHER" id="PTHR42751">
    <property type="entry name" value="SODIUM/HYDROGEN EXCHANGER FAMILY/TRKA DOMAIN PROTEIN"/>
    <property type="match status" value="1"/>
</dbReference>
<feature type="transmembrane region" description="Helical" evidence="9">
    <location>
        <begin position="109"/>
        <end position="129"/>
    </location>
</feature>
<dbReference type="Pfam" id="PF00999">
    <property type="entry name" value="Na_H_Exchanger"/>
    <property type="match status" value="1"/>
</dbReference>
<keyword evidence="6 9" id="KW-1133">Transmembrane helix</keyword>
<feature type="transmembrane region" description="Helical" evidence="9">
    <location>
        <begin position="306"/>
        <end position="327"/>
    </location>
</feature>
<dbReference type="Proteomes" id="UP000029640">
    <property type="component" value="Unassembled WGS sequence"/>
</dbReference>
<comment type="similarity">
    <text evidence="2">Belongs to the monovalent cation:proton antiporter 2 (CPA2) transporter (TC 2.A.37) family.</text>
</comment>
<accession>A0A095VNW7</accession>
<dbReference type="eggNOG" id="COG4651">
    <property type="taxonomic scope" value="Bacteria"/>
</dbReference>
<evidence type="ECO:0000256" key="7">
    <source>
        <dbReference type="ARBA" id="ARBA00023065"/>
    </source>
</evidence>
<dbReference type="PANTHER" id="PTHR42751:SF1">
    <property type="entry name" value="CATION_PROTON ANTIPORTER YBAL-RELATED"/>
    <property type="match status" value="1"/>
</dbReference>
<evidence type="ECO:0000256" key="2">
    <source>
        <dbReference type="ARBA" id="ARBA00005551"/>
    </source>
</evidence>
<keyword evidence="5 9" id="KW-0812">Transmembrane</keyword>
<feature type="transmembrane region" description="Helical" evidence="9">
    <location>
        <begin position="333"/>
        <end position="353"/>
    </location>
</feature>
<keyword evidence="8 9" id="KW-0472">Membrane</keyword>
<evidence type="ECO:0000256" key="9">
    <source>
        <dbReference type="SAM" id="Phobius"/>
    </source>
</evidence>
<sequence length="532" mass="56903">MIDPLIILTALATGMLARAIGLPALVGYLGAGFVLHELDVAGGDLLQVLADAGVTLLLFTIGLKLQLRDLFKSHIWGTTVLHMAATQLFFLGVLWAVNLVLPGLGLDLGAKLVIAFAFTFSSTVFVIQIMQERGEMASRHANLAIGVLIIQDLAAVLFLAFTTGKVPQPAAILLLLAIPLRPLVLRLLALAGHGELFTLFGLALAFGSAGVCEAVGIKGDLGALVIGAILAGDQKAKELSYNLLLFKDLFLVGFFLSIGLGGWPAPEIIALAAVLGALALLKPLLYFPILTWLHTPPRTALLASNALANHSEFGLIVIAVAATAGWVEPVWSAALSIAIAVSFILAAPLNGLSHSLYRRHRERLARFESTQVRATRGNTDDVRVLVLGMGNIGTGAYETLAQRYGWEVLGVDDNDRKLAVHRAMHRRVEAADASDPDFWARVDLNDVELILLALTNHQENMLVVRMLDRLGYRGEMAAVVRFAEEARELERKGISVFNLFAEAGAGFGTHAIRVLDGPAAAAKAEATVEVKR</sequence>
<dbReference type="Pfam" id="PF02254">
    <property type="entry name" value="TrkA_N"/>
    <property type="match status" value="1"/>
</dbReference>
<evidence type="ECO:0000259" key="10">
    <source>
        <dbReference type="Pfam" id="PF00999"/>
    </source>
</evidence>
<keyword evidence="4" id="KW-0050">Antiport</keyword>
<dbReference type="GO" id="GO:0015297">
    <property type="term" value="F:antiporter activity"/>
    <property type="evidence" value="ECO:0007669"/>
    <property type="project" value="UniProtKB-KW"/>
</dbReference>
<dbReference type="GO" id="GO:0016020">
    <property type="term" value="C:membrane"/>
    <property type="evidence" value="ECO:0007669"/>
    <property type="project" value="UniProtKB-SubCell"/>
</dbReference>
<feature type="transmembrane region" description="Helical" evidence="9">
    <location>
        <begin position="141"/>
        <end position="164"/>
    </location>
</feature>
<dbReference type="STRING" id="1265313.HRUBRA_02594"/>
<gene>
    <name evidence="12" type="ORF">HRUBRA_02594</name>
</gene>
<dbReference type="HOGENOM" id="CLU_005126_12_0_6"/>
<proteinExistence type="inferred from homology"/>
<keyword evidence="7" id="KW-0406">Ion transport</keyword>
<dbReference type="eggNOG" id="COG1226">
    <property type="taxonomic scope" value="Bacteria"/>
</dbReference>
<keyword evidence="13" id="KW-1185">Reference proteome</keyword>
<dbReference type="InterPro" id="IPR038770">
    <property type="entry name" value="Na+/solute_symporter_sf"/>
</dbReference>
<dbReference type="GO" id="GO:1902600">
    <property type="term" value="P:proton transmembrane transport"/>
    <property type="evidence" value="ECO:0007669"/>
    <property type="project" value="InterPro"/>
</dbReference>
<evidence type="ECO:0000256" key="3">
    <source>
        <dbReference type="ARBA" id="ARBA00022448"/>
    </source>
</evidence>
<dbReference type="OrthoDB" id="3418949at2"/>
<protein>
    <submittedName>
        <fullName evidence="12">Putative Glutathione-regulated potassium-efflux system protein KefB</fullName>
    </submittedName>
</protein>
<keyword evidence="3" id="KW-0813">Transport</keyword>
<feature type="domain" description="Cation/H+ exchanger transmembrane" evidence="10">
    <location>
        <begin position="7"/>
        <end position="347"/>
    </location>
</feature>
<dbReference type="InterPro" id="IPR036291">
    <property type="entry name" value="NAD(P)-bd_dom_sf"/>
</dbReference>
<dbReference type="InterPro" id="IPR003148">
    <property type="entry name" value="RCK_N"/>
</dbReference>
<dbReference type="InterPro" id="IPR006153">
    <property type="entry name" value="Cation/H_exchanger_TM"/>
</dbReference>
<evidence type="ECO:0000256" key="5">
    <source>
        <dbReference type="ARBA" id="ARBA00022692"/>
    </source>
</evidence>
<comment type="subcellular location">
    <subcellularLocation>
        <location evidence="1">Membrane</location>
        <topology evidence="1">Multi-pass membrane protein</topology>
    </subcellularLocation>
</comment>
<evidence type="ECO:0000313" key="12">
    <source>
        <dbReference type="EMBL" id="KGE02813.1"/>
    </source>
</evidence>
<feature type="transmembrane region" description="Helical" evidence="9">
    <location>
        <begin position="269"/>
        <end position="294"/>
    </location>
</feature>
<evidence type="ECO:0000256" key="1">
    <source>
        <dbReference type="ARBA" id="ARBA00004141"/>
    </source>
</evidence>
<evidence type="ECO:0000256" key="8">
    <source>
        <dbReference type="ARBA" id="ARBA00023136"/>
    </source>
</evidence>
<feature type="domain" description="RCK N-terminal" evidence="11">
    <location>
        <begin position="384"/>
        <end position="495"/>
    </location>
</feature>
<dbReference type="Gene3D" id="3.40.50.720">
    <property type="entry name" value="NAD(P)-binding Rossmann-like Domain"/>
    <property type="match status" value="1"/>
</dbReference>
<evidence type="ECO:0000256" key="6">
    <source>
        <dbReference type="ARBA" id="ARBA00022989"/>
    </source>
</evidence>
<dbReference type="GO" id="GO:0006813">
    <property type="term" value="P:potassium ion transport"/>
    <property type="evidence" value="ECO:0007669"/>
    <property type="project" value="InterPro"/>
</dbReference>
<dbReference type="EMBL" id="AUVB01000082">
    <property type="protein sequence ID" value="KGE02813.1"/>
    <property type="molecule type" value="Genomic_DNA"/>
</dbReference>